<keyword evidence="1" id="KW-1133">Transmembrane helix</keyword>
<evidence type="ECO:0000313" key="3">
    <source>
        <dbReference type="EMBL" id="MEB4591709.1"/>
    </source>
</evidence>
<feature type="signal peptide" evidence="2">
    <location>
        <begin position="1"/>
        <end position="26"/>
    </location>
</feature>
<feature type="transmembrane region" description="Helical" evidence="1">
    <location>
        <begin position="283"/>
        <end position="311"/>
    </location>
</feature>
<comment type="caution">
    <text evidence="3">The sequence shown here is derived from an EMBL/GenBank/DDBJ whole genome shotgun (WGS) entry which is preliminary data.</text>
</comment>
<dbReference type="Pfam" id="PF09935">
    <property type="entry name" value="DUF2167"/>
    <property type="match status" value="1"/>
</dbReference>
<sequence length="324" mass="34701">MEKKSGTLLPYLLLLGMLSAAPLLHAAGSATPSQHSDMGQPAPTQAEEALLQELDFAVDAAHKALQAGPQAIPVAGQATLNLPKGYGFIPAHEARNLLNAMGNTPSAQTQGMIVPKGEHDETADWFMVVSYENAGYIKDDDAKNWNADELLSSIRAGTEAGNEERQARGIPAMEVVGWIEKPQYNASARQLVWSIESRDKGQPADMVNGINYNTLALGREGYISMNLVTDVDAVESLKPTAKSLLADLDFNTGKRYSDFNADTDKVAEYGLAALVAGVAAKKLGLLAVLSAFLIKFWKLGAIVLFGGGGFLRKIFWRKGADANL</sequence>
<keyword evidence="1" id="KW-0812">Transmembrane</keyword>
<organism evidence="3 4">
    <name type="scientific">Candidatus Thiothrix phosphatis</name>
    <dbReference type="NCBI Taxonomy" id="3112415"/>
    <lineage>
        <taxon>Bacteria</taxon>
        <taxon>Pseudomonadati</taxon>
        <taxon>Pseudomonadota</taxon>
        <taxon>Gammaproteobacteria</taxon>
        <taxon>Thiotrichales</taxon>
        <taxon>Thiotrichaceae</taxon>
        <taxon>Thiothrix</taxon>
    </lineage>
</organism>
<keyword evidence="4" id="KW-1185">Reference proteome</keyword>
<dbReference type="EMBL" id="JAYMYJ010000112">
    <property type="protein sequence ID" value="MEB4591709.1"/>
    <property type="molecule type" value="Genomic_DNA"/>
</dbReference>
<gene>
    <name evidence="3" type="ORF">VSS37_12020</name>
</gene>
<evidence type="ECO:0000256" key="2">
    <source>
        <dbReference type="SAM" id="SignalP"/>
    </source>
</evidence>
<dbReference type="RefSeq" id="WP_324695535.1">
    <property type="nucleotide sequence ID" value="NZ_JAYMYJ010000112.1"/>
</dbReference>
<name>A0ABU6D038_9GAMM</name>
<evidence type="ECO:0000313" key="4">
    <source>
        <dbReference type="Proteomes" id="UP001308005"/>
    </source>
</evidence>
<protein>
    <submittedName>
        <fullName evidence="3">DUF2167 domain-containing protein</fullName>
    </submittedName>
</protein>
<reference evidence="3 4" key="2">
    <citation type="submission" date="2024-01" db="EMBL/GenBank/DDBJ databases">
        <authorList>
            <person name="Xie X."/>
        </authorList>
    </citation>
    <scope>NUCLEOTIDE SEQUENCE [LARGE SCALE GENOMIC DNA]</scope>
    <source>
        <strain evidence="3">SCUT-1</strain>
    </source>
</reference>
<keyword evidence="2" id="KW-0732">Signal</keyword>
<dbReference type="Proteomes" id="UP001308005">
    <property type="component" value="Unassembled WGS sequence"/>
</dbReference>
<reference evidence="4" key="1">
    <citation type="submission" date="2023-07" db="EMBL/GenBank/DDBJ databases">
        <title>The carbon used by Thiothrix.</title>
        <authorList>
            <person name="Chen L."/>
        </authorList>
    </citation>
    <scope>NUCLEOTIDE SEQUENCE [LARGE SCALE GENOMIC DNA]</scope>
</reference>
<accession>A0ABU6D038</accession>
<feature type="chain" id="PRO_5045057754" evidence="2">
    <location>
        <begin position="27"/>
        <end position="324"/>
    </location>
</feature>
<keyword evidence="1" id="KW-0472">Membrane</keyword>
<evidence type="ECO:0000256" key="1">
    <source>
        <dbReference type="SAM" id="Phobius"/>
    </source>
</evidence>
<proteinExistence type="predicted"/>
<dbReference type="InterPro" id="IPR018682">
    <property type="entry name" value="DUF2167_membr"/>
</dbReference>